<evidence type="ECO:0000313" key="11">
    <source>
        <dbReference type="Proteomes" id="UP000666915"/>
    </source>
</evidence>
<gene>
    <name evidence="10" type="ORF">J4557_01920</name>
</gene>
<feature type="transmembrane region" description="Helical" evidence="8">
    <location>
        <begin position="165"/>
        <end position="183"/>
    </location>
</feature>
<proteinExistence type="predicted"/>
<evidence type="ECO:0000259" key="9">
    <source>
        <dbReference type="SMART" id="SM00014"/>
    </source>
</evidence>
<feature type="transmembrane region" description="Helical" evidence="8">
    <location>
        <begin position="64"/>
        <end position="84"/>
    </location>
</feature>
<evidence type="ECO:0000256" key="1">
    <source>
        <dbReference type="ARBA" id="ARBA00004651"/>
    </source>
</evidence>
<evidence type="ECO:0000256" key="2">
    <source>
        <dbReference type="ARBA" id="ARBA00022475"/>
    </source>
</evidence>
<comment type="subcellular location">
    <subcellularLocation>
        <location evidence="1">Cell membrane</location>
        <topology evidence="1">Multi-pass membrane protein</topology>
    </subcellularLocation>
</comment>
<evidence type="ECO:0000256" key="6">
    <source>
        <dbReference type="ARBA" id="ARBA00023136"/>
    </source>
</evidence>
<keyword evidence="3 8" id="KW-0812">Transmembrane</keyword>
<sequence length="231" mass="23861">MTAAPAPLAFDGSRVDGPLFTAVTRLARDTRWLNGPLEWWTNAGLAVFAVLMLAAWWRARHRDAAAMALALAAPVAVGVAFAAAEVVKKIVEEPRPCRALPHAFIVEACPAPSDYAFPSGHTTAAAAAAAALYLLDRRLGAVAAVFAAFEAFTRVYVGGHYPHDVAGSVVLAVPVACLAAVLLRRVATPLVGQLRHGPLSPLLAARPAAGPAGARPLTGSAATGRGRTGPR</sequence>
<feature type="compositionally biased region" description="Low complexity" evidence="7">
    <location>
        <begin position="209"/>
        <end position="225"/>
    </location>
</feature>
<reference evidence="10 11" key="1">
    <citation type="submission" date="2021-03" db="EMBL/GenBank/DDBJ databases">
        <authorList>
            <person name="Kanchanasin P."/>
            <person name="Saeng-In P."/>
            <person name="Phongsopitanun W."/>
            <person name="Yuki M."/>
            <person name="Kudo T."/>
            <person name="Ohkuma M."/>
            <person name="Tanasupawat S."/>
        </authorList>
    </citation>
    <scope>NUCLEOTIDE SEQUENCE [LARGE SCALE GENOMIC DNA]</scope>
    <source>
        <strain evidence="10 11">L46</strain>
    </source>
</reference>
<dbReference type="Proteomes" id="UP000666915">
    <property type="component" value="Unassembled WGS sequence"/>
</dbReference>
<keyword evidence="4" id="KW-0378">Hydrolase</keyword>
<keyword evidence="2" id="KW-1003">Cell membrane</keyword>
<evidence type="ECO:0000256" key="4">
    <source>
        <dbReference type="ARBA" id="ARBA00022801"/>
    </source>
</evidence>
<evidence type="ECO:0000256" key="7">
    <source>
        <dbReference type="SAM" id="MobiDB-lite"/>
    </source>
</evidence>
<accession>A0ABS3QR35</accession>
<dbReference type="SMART" id="SM00014">
    <property type="entry name" value="acidPPc"/>
    <property type="match status" value="1"/>
</dbReference>
<dbReference type="EMBL" id="JAGEOK010000001">
    <property type="protein sequence ID" value="MBO2436265.1"/>
    <property type="molecule type" value="Genomic_DNA"/>
</dbReference>
<protein>
    <submittedName>
        <fullName evidence="10">Phosphatase PAP2 family protein</fullName>
    </submittedName>
</protein>
<dbReference type="InterPro" id="IPR000326">
    <property type="entry name" value="PAP2/HPO"/>
</dbReference>
<dbReference type="RefSeq" id="WP_208264531.1">
    <property type="nucleotide sequence ID" value="NZ_BAAAGM010000057.1"/>
</dbReference>
<evidence type="ECO:0000256" key="3">
    <source>
        <dbReference type="ARBA" id="ARBA00022692"/>
    </source>
</evidence>
<name>A0ABS3QR35_9ACTN</name>
<feature type="region of interest" description="Disordered" evidence="7">
    <location>
        <begin position="209"/>
        <end position="231"/>
    </location>
</feature>
<dbReference type="SUPFAM" id="SSF48317">
    <property type="entry name" value="Acid phosphatase/Vanadium-dependent haloperoxidase"/>
    <property type="match status" value="1"/>
</dbReference>
<keyword evidence="11" id="KW-1185">Reference proteome</keyword>
<dbReference type="Gene3D" id="1.20.144.10">
    <property type="entry name" value="Phosphatidic acid phosphatase type 2/haloperoxidase"/>
    <property type="match status" value="2"/>
</dbReference>
<keyword evidence="6 8" id="KW-0472">Membrane</keyword>
<evidence type="ECO:0000313" key="10">
    <source>
        <dbReference type="EMBL" id="MBO2436265.1"/>
    </source>
</evidence>
<comment type="caution">
    <text evidence="10">The sequence shown here is derived from an EMBL/GenBank/DDBJ whole genome shotgun (WGS) entry which is preliminary data.</text>
</comment>
<feature type="transmembrane region" description="Helical" evidence="8">
    <location>
        <begin position="39"/>
        <end position="57"/>
    </location>
</feature>
<keyword evidence="5 8" id="KW-1133">Transmembrane helix</keyword>
<dbReference type="CDD" id="cd01610">
    <property type="entry name" value="PAP2_like"/>
    <property type="match status" value="1"/>
</dbReference>
<dbReference type="PANTHER" id="PTHR14969:SF62">
    <property type="entry name" value="DECAPRENYLPHOSPHORYL-5-PHOSPHORIBOSE PHOSPHATASE RV3807C-RELATED"/>
    <property type="match status" value="1"/>
</dbReference>
<dbReference type="Pfam" id="PF01569">
    <property type="entry name" value="PAP2"/>
    <property type="match status" value="1"/>
</dbReference>
<evidence type="ECO:0000256" key="5">
    <source>
        <dbReference type="ARBA" id="ARBA00022989"/>
    </source>
</evidence>
<organism evidence="10 11">
    <name type="scientific">Actinomadura nitritigenes</name>
    <dbReference type="NCBI Taxonomy" id="134602"/>
    <lineage>
        <taxon>Bacteria</taxon>
        <taxon>Bacillati</taxon>
        <taxon>Actinomycetota</taxon>
        <taxon>Actinomycetes</taxon>
        <taxon>Streptosporangiales</taxon>
        <taxon>Thermomonosporaceae</taxon>
        <taxon>Actinomadura</taxon>
    </lineage>
</organism>
<evidence type="ECO:0000256" key="8">
    <source>
        <dbReference type="SAM" id="Phobius"/>
    </source>
</evidence>
<dbReference type="PANTHER" id="PTHR14969">
    <property type="entry name" value="SPHINGOSINE-1-PHOSPHATE PHOSPHOHYDROLASE"/>
    <property type="match status" value="1"/>
</dbReference>
<feature type="domain" description="Phosphatidic acid phosphatase type 2/haloperoxidase" evidence="9">
    <location>
        <begin position="67"/>
        <end position="180"/>
    </location>
</feature>
<feature type="transmembrane region" description="Helical" evidence="8">
    <location>
        <begin position="142"/>
        <end position="159"/>
    </location>
</feature>
<dbReference type="InterPro" id="IPR036938">
    <property type="entry name" value="PAP2/HPO_sf"/>
</dbReference>